<evidence type="ECO:0000313" key="4">
    <source>
        <dbReference type="Proteomes" id="UP000198900"/>
    </source>
</evidence>
<dbReference type="AlphaFoldDB" id="A0A7Z7BFZ0"/>
<sequence length="658" mass="72540">MILEMFRFIFGFLFWMPALLLLCMLQTSLDAGFHMTTTDCQALILVSLIAGGSIWMKRRHSLEWTRAGFAVLSVGLLRVILEHNHYGIYAAVIWCVALLAVVWQRHVHQRHSKAGSTGSGMVDSIYARPQQSDQAGLVSAQYSYDHVIRRAQYSFADIIGMAETKSRLLLAAREIVSGNAGGRNGMLLFGEPGNGKTLLAEALAGELGIPFFPITYGDVASKFVNETPQNVSSAFKHAKRNTPCLMLIDEYDSFCKTRDAGAHHMDQDLTNVMLTEIVALRGKGIVLVAATNFLERLDRASIREGRFDYKIEVPSPDLEARRAILRKSIGGAPGFAAVDMAVVDSLAERWDGFSASRLTALGGQLSEMQRDGTIANSRITFETCMRAMRLMVGRRGKLSESVKTIDDIVMPDQSRDVLRDLAFKMRHVYRLEKLGGYMPRGLLFFGAPGTGKTQAAMALAKAADFAFLKTTGAEIIANPGSWDALAKESNEIRPVIVFIDESDDILRDRRYSNVASLTNRILTALDGSDGRVRDVIYIAATNHIDAIDPAALRGGRFSERIFFDVPNSARLERYIVSKLRQMAGARYVIMPGVRERLNEVLAARSIADTDALLQHVIDIAAVRVLRHQVAEINSDDVRVAASAMFAASGQLGEVQMSR</sequence>
<dbReference type="RefSeq" id="WP_244186951.1">
    <property type="nucleotide sequence ID" value="NZ_FNDI01000035.1"/>
</dbReference>
<feature type="domain" description="AAA+ ATPase" evidence="2">
    <location>
        <begin position="182"/>
        <end position="317"/>
    </location>
</feature>
<dbReference type="CDD" id="cd19481">
    <property type="entry name" value="RecA-like_protease"/>
    <property type="match status" value="2"/>
</dbReference>
<dbReference type="GO" id="GO:0004176">
    <property type="term" value="F:ATP-dependent peptidase activity"/>
    <property type="evidence" value="ECO:0007669"/>
    <property type="project" value="TreeGrafter"/>
</dbReference>
<accession>A0A7Z7BFZ0</accession>
<dbReference type="Proteomes" id="UP000198900">
    <property type="component" value="Unassembled WGS sequence"/>
</dbReference>
<dbReference type="GO" id="GO:0016887">
    <property type="term" value="F:ATP hydrolysis activity"/>
    <property type="evidence" value="ECO:0007669"/>
    <property type="project" value="InterPro"/>
</dbReference>
<keyword evidence="1" id="KW-1133">Transmembrane helix</keyword>
<keyword evidence="1" id="KW-0472">Membrane</keyword>
<dbReference type="Gene3D" id="3.40.50.300">
    <property type="entry name" value="P-loop containing nucleotide triphosphate hydrolases"/>
    <property type="match status" value="2"/>
</dbReference>
<dbReference type="EMBL" id="FNDI01000035">
    <property type="protein sequence ID" value="SDJ14839.1"/>
    <property type="molecule type" value="Genomic_DNA"/>
</dbReference>
<dbReference type="PANTHER" id="PTHR23076">
    <property type="entry name" value="METALLOPROTEASE M41 FTSH"/>
    <property type="match status" value="1"/>
</dbReference>
<name>A0A7Z7BFZ0_9BURK</name>
<feature type="transmembrane region" description="Helical" evidence="1">
    <location>
        <begin position="86"/>
        <end position="103"/>
    </location>
</feature>
<dbReference type="GO" id="GO:0045037">
    <property type="term" value="P:protein import into chloroplast stroma"/>
    <property type="evidence" value="ECO:0007669"/>
    <property type="project" value="TreeGrafter"/>
</dbReference>
<dbReference type="GO" id="GO:0006508">
    <property type="term" value="P:proteolysis"/>
    <property type="evidence" value="ECO:0007669"/>
    <property type="project" value="TreeGrafter"/>
</dbReference>
<reference evidence="3" key="1">
    <citation type="submission" date="2016-10" db="EMBL/GenBank/DDBJ databases">
        <authorList>
            <person name="Varghese N."/>
            <person name="Submissions S."/>
        </authorList>
    </citation>
    <scope>NUCLEOTIDE SEQUENCE [LARGE SCALE GENOMIC DNA]</scope>
    <source>
        <strain evidence="3">YR281</strain>
    </source>
</reference>
<evidence type="ECO:0000313" key="3">
    <source>
        <dbReference type="EMBL" id="SDJ14839.1"/>
    </source>
</evidence>
<dbReference type="SMART" id="SM00382">
    <property type="entry name" value="AAA"/>
    <property type="match status" value="2"/>
</dbReference>
<dbReference type="InterPro" id="IPR003959">
    <property type="entry name" value="ATPase_AAA_core"/>
</dbReference>
<evidence type="ECO:0000256" key="1">
    <source>
        <dbReference type="SAM" id="Phobius"/>
    </source>
</evidence>
<dbReference type="SUPFAM" id="SSF52540">
    <property type="entry name" value="P-loop containing nucleoside triphosphate hydrolases"/>
    <property type="match status" value="2"/>
</dbReference>
<dbReference type="Gene3D" id="1.10.8.60">
    <property type="match status" value="1"/>
</dbReference>
<keyword evidence="4" id="KW-1185">Reference proteome</keyword>
<protein>
    <submittedName>
        <fullName evidence="3">Transitional endoplasmic reticulum ATPase</fullName>
    </submittedName>
</protein>
<keyword evidence="1" id="KW-0812">Transmembrane</keyword>
<organism evidence="3 4">
    <name type="scientific">Paraburkholderia steynii</name>
    <dbReference type="NCBI Taxonomy" id="1245441"/>
    <lineage>
        <taxon>Bacteria</taxon>
        <taxon>Pseudomonadati</taxon>
        <taxon>Pseudomonadota</taxon>
        <taxon>Betaproteobacteria</taxon>
        <taxon>Burkholderiales</taxon>
        <taxon>Burkholderiaceae</taxon>
        <taxon>Paraburkholderia</taxon>
    </lineage>
</organism>
<comment type="caution">
    <text evidence="3">The sequence shown here is derived from an EMBL/GenBank/DDBJ whole genome shotgun (WGS) entry which is preliminary data.</text>
</comment>
<proteinExistence type="predicted"/>
<dbReference type="PANTHER" id="PTHR23076:SF37">
    <property type="entry name" value="ATP-DEPENDENT ZINC METALLOPROTEASE FTSH 4, MITOCHONDRIAL"/>
    <property type="match status" value="1"/>
</dbReference>
<dbReference type="InterPro" id="IPR027417">
    <property type="entry name" value="P-loop_NTPase"/>
</dbReference>
<dbReference type="Pfam" id="PF00004">
    <property type="entry name" value="AAA"/>
    <property type="match status" value="2"/>
</dbReference>
<gene>
    <name evidence="3" type="ORF">SAMN04487926_13511</name>
</gene>
<evidence type="ECO:0000259" key="2">
    <source>
        <dbReference type="SMART" id="SM00382"/>
    </source>
</evidence>
<feature type="transmembrane region" description="Helical" evidence="1">
    <location>
        <begin position="64"/>
        <end position="80"/>
    </location>
</feature>
<dbReference type="GO" id="GO:0005524">
    <property type="term" value="F:ATP binding"/>
    <property type="evidence" value="ECO:0007669"/>
    <property type="project" value="InterPro"/>
</dbReference>
<feature type="domain" description="AAA+ ATPase" evidence="2">
    <location>
        <begin position="438"/>
        <end position="567"/>
    </location>
</feature>
<dbReference type="InterPro" id="IPR003593">
    <property type="entry name" value="AAA+_ATPase"/>
</dbReference>